<evidence type="ECO:0000313" key="3">
    <source>
        <dbReference type="Proteomes" id="UP000308005"/>
    </source>
</evidence>
<dbReference type="Proteomes" id="UP000308005">
    <property type="component" value="Unassembled WGS sequence"/>
</dbReference>
<accession>A0A4S9T0V9</accession>
<protein>
    <recommendedName>
        <fullName evidence="1">PA14 domain-containing protein</fullName>
    </recommendedName>
</protein>
<dbReference type="InterPro" id="IPR037524">
    <property type="entry name" value="PA14/GLEYA"/>
</dbReference>
<dbReference type="PROSITE" id="PS51820">
    <property type="entry name" value="PA14"/>
    <property type="match status" value="1"/>
</dbReference>
<evidence type="ECO:0000313" key="2">
    <source>
        <dbReference type="EMBL" id="THZ17648.1"/>
    </source>
</evidence>
<dbReference type="EMBL" id="QZBM01000270">
    <property type="protein sequence ID" value="THZ17648.1"/>
    <property type="molecule type" value="Genomic_DNA"/>
</dbReference>
<sequence length="325" mass="35532">MRTTSFTTTTQTVQTETSQRVVTQYYSNSTVTTTTCIPASNSGNNFRKRDVPATLAAQTTYLWKRDDAGDASTASTPTSTATVTSSIQETDTVIRTTTESITVIVISSSTSYIPQTSTVLYCPRPSSDCNNKGYLFAYYGNEPHGNDVANMDATYTKQMTPTYNSTTNQGVGIYGSEWSSVSLYGSSQMYSDNYFYLSHKGYFFAQVTGYYNFTIKDADDIAYVSMGDAAYSGWTGGPSGGNYVAKARCCWPPENTNTTTYWMEAETYVPFRIVLGQQDGSTSLGLTITAPDGTVILQTGKESDYVVQYSCDGTAPPFPDWGYET</sequence>
<comment type="caution">
    <text evidence="2">The sequence shown here is derived from an EMBL/GenBank/DDBJ whole genome shotgun (WGS) entry which is preliminary data.</text>
</comment>
<dbReference type="InterPro" id="IPR018871">
    <property type="entry name" value="GLEYA_adhesin_domain"/>
</dbReference>
<evidence type="ECO:0000259" key="1">
    <source>
        <dbReference type="PROSITE" id="PS51820"/>
    </source>
</evidence>
<feature type="domain" description="PA14" evidence="1">
    <location>
        <begin position="129"/>
        <end position="304"/>
    </location>
</feature>
<gene>
    <name evidence="2" type="ORF">D6C91_05834</name>
</gene>
<reference evidence="2 3" key="1">
    <citation type="submission" date="2018-10" db="EMBL/GenBank/DDBJ databases">
        <title>Fifty Aureobasidium pullulans genomes reveal a recombining polyextremotolerant generalist.</title>
        <authorList>
            <person name="Gostincar C."/>
            <person name="Turk M."/>
            <person name="Zajc J."/>
            <person name="Gunde-Cimerman N."/>
        </authorList>
    </citation>
    <scope>NUCLEOTIDE SEQUENCE [LARGE SCALE GENOMIC DNA]</scope>
    <source>
        <strain evidence="2 3">EXF-3863</strain>
    </source>
</reference>
<dbReference type="Gene3D" id="2.60.120.1560">
    <property type="match status" value="1"/>
</dbReference>
<name>A0A4S9T0V9_AURPU</name>
<proteinExistence type="predicted"/>
<organism evidence="2 3">
    <name type="scientific">Aureobasidium pullulans</name>
    <name type="common">Black yeast</name>
    <name type="synonym">Pullularia pullulans</name>
    <dbReference type="NCBI Taxonomy" id="5580"/>
    <lineage>
        <taxon>Eukaryota</taxon>
        <taxon>Fungi</taxon>
        <taxon>Dikarya</taxon>
        <taxon>Ascomycota</taxon>
        <taxon>Pezizomycotina</taxon>
        <taxon>Dothideomycetes</taxon>
        <taxon>Dothideomycetidae</taxon>
        <taxon>Dothideales</taxon>
        <taxon>Saccotheciaceae</taxon>
        <taxon>Aureobasidium</taxon>
    </lineage>
</organism>
<dbReference type="AlphaFoldDB" id="A0A4S9T0V9"/>
<dbReference type="Pfam" id="PF10528">
    <property type="entry name" value="GLEYA"/>
    <property type="match status" value="1"/>
</dbReference>